<evidence type="ECO:0000256" key="5">
    <source>
        <dbReference type="ARBA" id="ARBA00022989"/>
    </source>
</evidence>
<keyword evidence="4 7" id="KW-0812">Transmembrane</keyword>
<feature type="transmembrane region" description="Helical" evidence="7">
    <location>
        <begin position="176"/>
        <end position="193"/>
    </location>
</feature>
<dbReference type="SUPFAM" id="SSF103481">
    <property type="entry name" value="Multidrug resistance efflux transporter EmrE"/>
    <property type="match status" value="1"/>
</dbReference>
<name>A0A165G699_9APHY</name>
<evidence type="ECO:0000256" key="3">
    <source>
        <dbReference type="ARBA" id="ARBA00022597"/>
    </source>
</evidence>
<dbReference type="PANTHER" id="PTHR10778">
    <property type="entry name" value="SOLUTE CARRIER FAMILY 35 MEMBER B"/>
    <property type="match status" value="1"/>
</dbReference>
<sequence length="402" mass="44280">MSDAKPVPRTDQNVALKTIDIGKTDAPQTRSDAHAGRKQQGLLKPVASSLVDFTLILSLLFGGCCTNAWSYEHILRMDSHLGTALTFSQMCFITLHSLPSFIHWDRHSCLPYAERRHVPLRQWAAQVLVLTSSSLLNNWAFAFHVPLTVQIVFRSAGLAVAMLLGFLIFKRRYPATQIVSLAVVSIGVLLATLSRPTSSKSSDYEEAALSARYALGIMMMTVSLLLTGILGMLQEHTYSTYGPYWKEGVFYTHLLSLPLFLFLVPDVKYGFKSLSSHTQSWTSPTAGPWISAIMSRYSPYIVLATNLITQLICVSAVNQLTSRVTSVSTNLVLTARKALSLCFSVWWFGSGWNAQLSVGAGLVFIGSLLYTLVNSGSNIRTSTESIADGTSKRRKRAKRKTA</sequence>
<feature type="transmembrane region" description="Helical" evidence="7">
    <location>
        <begin position="213"/>
        <end position="233"/>
    </location>
</feature>
<protein>
    <submittedName>
        <fullName evidence="8">UAA transporter</fullName>
    </submittedName>
</protein>
<evidence type="ECO:0000256" key="4">
    <source>
        <dbReference type="ARBA" id="ARBA00022692"/>
    </source>
</evidence>
<feature type="transmembrane region" description="Helical" evidence="7">
    <location>
        <begin position="151"/>
        <end position="169"/>
    </location>
</feature>
<evidence type="ECO:0000256" key="6">
    <source>
        <dbReference type="ARBA" id="ARBA00023136"/>
    </source>
</evidence>
<dbReference type="AlphaFoldDB" id="A0A165G699"/>
<dbReference type="GO" id="GO:0005464">
    <property type="term" value="F:UDP-xylose transmembrane transporter activity"/>
    <property type="evidence" value="ECO:0007669"/>
    <property type="project" value="TreeGrafter"/>
</dbReference>
<evidence type="ECO:0000256" key="7">
    <source>
        <dbReference type="SAM" id="Phobius"/>
    </source>
</evidence>
<dbReference type="GO" id="GO:0005462">
    <property type="term" value="F:UDP-N-acetylglucosamine transmembrane transporter activity"/>
    <property type="evidence" value="ECO:0007669"/>
    <property type="project" value="TreeGrafter"/>
</dbReference>
<dbReference type="PANTHER" id="PTHR10778:SF4">
    <property type="entry name" value="NUCLEOTIDE SUGAR TRANSPORTER SLC35B4"/>
    <property type="match status" value="1"/>
</dbReference>
<dbReference type="Proteomes" id="UP000076871">
    <property type="component" value="Unassembled WGS sequence"/>
</dbReference>
<dbReference type="InterPro" id="IPR037185">
    <property type="entry name" value="EmrE-like"/>
</dbReference>
<keyword evidence="5 7" id="KW-1133">Transmembrane helix</keyword>
<feature type="transmembrane region" description="Helical" evidence="7">
    <location>
        <begin position="245"/>
        <end position="264"/>
    </location>
</feature>
<keyword evidence="3" id="KW-0762">Sugar transport</keyword>
<evidence type="ECO:0000313" key="8">
    <source>
        <dbReference type="EMBL" id="KZT09883.1"/>
    </source>
</evidence>
<dbReference type="Pfam" id="PF08449">
    <property type="entry name" value="UAA"/>
    <property type="match status" value="1"/>
</dbReference>
<dbReference type="InParanoid" id="A0A165G699"/>
<dbReference type="GeneID" id="63831004"/>
<organism evidence="8 9">
    <name type="scientific">Laetiporus sulphureus 93-53</name>
    <dbReference type="NCBI Taxonomy" id="1314785"/>
    <lineage>
        <taxon>Eukaryota</taxon>
        <taxon>Fungi</taxon>
        <taxon>Dikarya</taxon>
        <taxon>Basidiomycota</taxon>
        <taxon>Agaricomycotina</taxon>
        <taxon>Agaricomycetes</taxon>
        <taxon>Polyporales</taxon>
        <taxon>Laetiporus</taxon>
    </lineage>
</organism>
<reference evidence="8 9" key="1">
    <citation type="journal article" date="2016" name="Mol. Biol. Evol.">
        <title>Comparative Genomics of Early-Diverging Mushroom-Forming Fungi Provides Insights into the Origins of Lignocellulose Decay Capabilities.</title>
        <authorList>
            <person name="Nagy L.G."/>
            <person name="Riley R."/>
            <person name="Tritt A."/>
            <person name="Adam C."/>
            <person name="Daum C."/>
            <person name="Floudas D."/>
            <person name="Sun H."/>
            <person name="Yadav J.S."/>
            <person name="Pangilinan J."/>
            <person name="Larsson K.H."/>
            <person name="Matsuura K."/>
            <person name="Barry K."/>
            <person name="Labutti K."/>
            <person name="Kuo R."/>
            <person name="Ohm R.A."/>
            <person name="Bhattacharya S.S."/>
            <person name="Shirouzu T."/>
            <person name="Yoshinaga Y."/>
            <person name="Martin F.M."/>
            <person name="Grigoriev I.V."/>
            <person name="Hibbett D.S."/>
        </authorList>
    </citation>
    <scope>NUCLEOTIDE SEQUENCE [LARGE SCALE GENOMIC DNA]</scope>
    <source>
        <strain evidence="8 9">93-53</strain>
    </source>
</reference>
<dbReference type="RefSeq" id="XP_040767623.1">
    <property type="nucleotide sequence ID" value="XM_040913976.1"/>
</dbReference>
<evidence type="ECO:0000256" key="1">
    <source>
        <dbReference type="ARBA" id="ARBA00004127"/>
    </source>
</evidence>
<proteinExistence type="predicted"/>
<gene>
    <name evidence="8" type="ORF">LAESUDRAFT_796268</name>
</gene>
<evidence type="ECO:0000313" key="9">
    <source>
        <dbReference type="Proteomes" id="UP000076871"/>
    </source>
</evidence>
<dbReference type="GO" id="GO:0005789">
    <property type="term" value="C:endoplasmic reticulum membrane"/>
    <property type="evidence" value="ECO:0007669"/>
    <property type="project" value="TreeGrafter"/>
</dbReference>
<accession>A0A165G699</accession>
<dbReference type="GO" id="GO:0000139">
    <property type="term" value="C:Golgi membrane"/>
    <property type="evidence" value="ECO:0007669"/>
    <property type="project" value="TreeGrafter"/>
</dbReference>
<feature type="transmembrane region" description="Helical" evidence="7">
    <location>
        <begin position="354"/>
        <end position="373"/>
    </location>
</feature>
<feature type="transmembrane region" description="Helical" evidence="7">
    <location>
        <begin position="46"/>
        <end position="69"/>
    </location>
</feature>
<keyword evidence="9" id="KW-1185">Reference proteome</keyword>
<dbReference type="EMBL" id="KV427610">
    <property type="protein sequence ID" value="KZT09883.1"/>
    <property type="molecule type" value="Genomic_DNA"/>
</dbReference>
<evidence type="ECO:0000256" key="2">
    <source>
        <dbReference type="ARBA" id="ARBA00022448"/>
    </source>
</evidence>
<keyword evidence="2" id="KW-0813">Transport</keyword>
<keyword evidence="6 7" id="KW-0472">Membrane</keyword>
<dbReference type="InterPro" id="IPR013657">
    <property type="entry name" value="SCL35B1-4/HUT1"/>
</dbReference>
<dbReference type="OrthoDB" id="999962at2759"/>
<comment type="subcellular location">
    <subcellularLocation>
        <location evidence="1">Endomembrane system</location>
        <topology evidence="1">Multi-pass membrane protein</topology>
    </subcellularLocation>
</comment>